<evidence type="ECO:0000256" key="2">
    <source>
        <dbReference type="ARBA" id="ARBA00022679"/>
    </source>
</evidence>
<dbReference type="RefSeq" id="WP_271087604.1">
    <property type="nucleotide sequence ID" value="NZ_JAPJZH010000001.1"/>
</dbReference>
<gene>
    <name evidence="5" type="ORF">OOZ53_01910</name>
</gene>
<protein>
    <submittedName>
        <fullName evidence="5">3-keto-5-aminohexanoate cleavage protein</fullName>
    </submittedName>
</protein>
<comment type="cofactor">
    <cofactor evidence="1">
        <name>Zn(2+)</name>
        <dbReference type="ChEBI" id="CHEBI:29105"/>
    </cofactor>
</comment>
<keyword evidence="2" id="KW-0808">Transferase</keyword>
<keyword evidence="6" id="KW-1185">Reference proteome</keyword>
<evidence type="ECO:0000256" key="4">
    <source>
        <dbReference type="ARBA" id="ARBA00022833"/>
    </source>
</evidence>
<dbReference type="InterPro" id="IPR013785">
    <property type="entry name" value="Aldolase_TIM"/>
</dbReference>
<proteinExistence type="predicted"/>
<dbReference type="EMBL" id="JAPJZH010000001">
    <property type="protein sequence ID" value="MDA4844081.1"/>
    <property type="molecule type" value="Genomic_DNA"/>
</dbReference>
<accession>A0ABT4VH92</accession>
<dbReference type="InterPro" id="IPR008567">
    <property type="entry name" value="BKACE"/>
</dbReference>
<evidence type="ECO:0000313" key="5">
    <source>
        <dbReference type="EMBL" id="MDA4844081.1"/>
    </source>
</evidence>
<evidence type="ECO:0000313" key="6">
    <source>
        <dbReference type="Proteomes" id="UP001148313"/>
    </source>
</evidence>
<name>A0ABT4VH92_9HYPH</name>
<evidence type="ECO:0000256" key="3">
    <source>
        <dbReference type="ARBA" id="ARBA00022723"/>
    </source>
</evidence>
<dbReference type="PANTHER" id="PTHR37418">
    <property type="entry name" value="3-KETO-5-AMINOHEXANOATE CLEAVAGE ENZYME-RELATED"/>
    <property type="match status" value="1"/>
</dbReference>
<organism evidence="5 6">
    <name type="scientific">Hoeflea poritis</name>
    <dbReference type="NCBI Taxonomy" id="2993659"/>
    <lineage>
        <taxon>Bacteria</taxon>
        <taxon>Pseudomonadati</taxon>
        <taxon>Pseudomonadota</taxon>
        <taxon>Alphaproteobacteria</taxon>
        <taxon>Hyphomicrobiales</taxon>
        <taxon>Rhizobiaceae</taxon>
        <taxon>Hoeflea</taxon>
    </lineage>
</organism>
<keyword evidence="4" id="KW-0862">Zinc</keyword>
<keyword evidence="3" id="KW-0479">Metal-binding</keyword>
<dbReference type="Gene3D" id="3.20.20.70">
    <property type="entry name" value="Aldolase class I"/>
    <property type="match status" value="1"/>
</dbReference>
<dbReference type="PANTHER" id="PTHR37418:SF2">
    <property type="entry name" value="3-KETO-5-AMINOHEXANOATE CLEAVAGE ENZYME"/>
    <property type="match status" value="1"/>
</dbReference>
<evidence type="ECO:0000256" key="1">
    <source>
        <dbReference type="ARBA" id="ARBA00001947"/>
    </source>
</evidence>
<reference evidence="5" key="1">
    <citation type="submission" date="2022-11" db="EMBL/GenBank/DDBJ databases">
        <title>Hoeflea poritis sp. nov., isolated from scleractinian coral Porites lutea.</title>
        <authorList>
            <person name="Zhang G."/>
            <person name="Wei Q."/>
            <person name="Cai L."/>
        </authorList>
    </citation>
    <scope>NUCLEOTIDE SEQUENCE</scope>
    <source>
        <strain evidence="5">E7-10</strain>
    </source>
</reference>
<dbReference type="Pfam" id="PF05853">
    <property type="entry name" value="BKACE"/>
    <property type="match status" value="1"/>
</dbReference>
<sequence length="312" mass="34542">MSRRQLKTIITCAITGAIHTPTMSDALPYRPEDIADQAVAAAEAGASILHLHARNPENGSVSIDPEHFKRFLPVIKQATDAVINVSTGGSLLNTMEERIAPAKWASPEMCSLNMGSMNFSMHPLADRYTEWKFDWEEDYLRNSDSYIFRNTFADIAYVAEQLGEGHGVKFEHECYDVGHLYNLKFCMDSGLFKPPVFIQFIFGILGGIGPDIDNLIFMKRTADRLFGDNYQWSVLGAGGVQMPFATTATQLGGNVRVGLEDSLMIARGKLAKSNAEQVTKIRHIVEELGCEVATPEEAREMLDLKGGDRTAF</sequence>
<comment type="caution">
    <text evidence="5">The sequence shown here is derived from an EMBL/GenBank/DDBJ whole genome shotgun (WGS) entry which is preliminary data.</text>
</comment>
<dbReference type="Proteomes" id="UP001148313">
    <property type="component" value="Unassembled WGS sequence"/>
</dbReference>